<dbReference type="EMBL" id="QGMK01003488">
    <property type="protein sequence ID" value="TVY52571.1"/>
    <property type="molecule type" value="Genomic_DNA"/>
</dbReference>
<evidence type="ECO:0000256" key="2">
    <source>
        <dbReference type="ARBA" id="ARBA00022603"/>
    </source>
</evidence>
<dbReference type="Proteomes" id="UP000469558">
    <property type="component" value="Unassembled WGS sequence"/>
</dbReference>
<dbReference type="AlphaFoldDB" id="A0A8T9BW69"/>
<dbReference type="GO" id="GO:0003677">
    <property type="term" value="F:DNA binding"/>
    <property type="evidence" value="ECO:0007669"/>
    <property type="project" value="InterPro"/>
</dbReference>
<dbReference type="PROSITE" id="PS51585">
    <property type="entry name" value="SAM_MT_TPMT"/>
    <property type="match status" value="1"/>
</dbReference>
<evidence type="ECO:0000259" key="5">
    <source>
        <dbReference type="PROSITE" id="PS51054"/>
    </source>
</evidence>
<dbReference type="Pfam" id="PF05724">
    <property type="entry name" value="TPMT"/>
    <property type="match status" value="1"/>
</dbReference>
<evidence type="ECO:0000256" key="4">
    <source>
        <dbReference type="ARBA" id="ARBA00022691"/>
    </source>
</evidence>
<protein>
    <submittedName>
        <fullName evidence="6">Thiocyanate methyltransferase</fullName>
    </submittedName>
</protein>
<dbReference type="GO" id="GO:0032259">
    <property type="term" value="P:methylation"/>
    <property type="evidence" value="ECO:0007669"/>
    <property type="project" value="UniProtKB-KW"/>
</dbReference>
<evidence type="ECO:0000256" key="1">
    <source>
        <dbReference type="ARBA" id="ARBA00022553"/>
    </source>
</evidence>
<evidence type="ECO:0000313" key="7">
    <source>
        <dbReference type="Proteomes" id="UP000469558"/>
    </source>
</evidence>
<dbReference type="InterPro" id="IPR029063">
    <property type="entry name" value="SAM-dependent_MTases_sf"/>
</dbReference>
<reference evidence="6 7" key="1">
    <citation type="submission" date="2018-05" db="EMBL/GenBank/DDBJ databases">
        <title>Genome sequencing and assembly of the regulated plant pathogen Lachnellula willkommii and related sister species for the development of diagnostic species identification markers.</title>
        <authorList>
            <person name="Giroux E."/>
            <person name="Bilodeau G."/>
        </authorList>
    </citation>
    <scope>NUCLEOTIDE SEQUENCE [LARGE SCALE GENOMIC DNA]</scope>
    <source>
        <strain evidence="6 7">CBS 268.59</strain>
    </source>
</reference>
<dbReference type="SUPFAM" id="SSF53335">
    <property type="entry name" value="S-adenosyl-L-methionine-dependent methyltransferases"/>
    <property type="match status" value="1"/>
</dbReference>
<dbReference type="PANTHER" id="PTHR32183:SF6">
    <property type="entry name" value="CYSTEINE SULFINATE DESULFINASE_CYSTEINE DESULFURASE AND RELATED ENZYMES"/>
    <property type="match status" value="1"/>
</dbReference>
<feature type="non-terminal residue" evidence="6">
    <location>
        <position position="110"/>
    </location>
</feature>
<dbReference type="OrthoDB" id="276151at2759"/>
<dbReference type="Gene3D" id="3.40.50.150">
    <property type="entry name" value="Vaccinia Virus protein VP39"/>
    <property type="match status" value="1"/>
</dbReference>
<keyword evidence="7" id="KW-1185">Reference proteome</keyword>
<dbReference type="PANTHER" id="PTHR32183">
    <property type="match status" value="1"/>
</dbReference>
<dbReference type="InterPro" id="IPR008854">
    <property type="entry name" value="TPMT"/>
</dbReference>
<keyword evidence="1" id="KW-0597">Phosphoprotein</keyword>
<dbReference type="InterPro" id="IPR003650">
    <property type="entry name" value="Orange_dom"/>
</dbReference>
<organism evidence="6 7">
    <name type="scientific">Lachnellula suecica</name>
    <dbReference type="NCBI Taxonomy" id="602035"/>
    <lineage>
        <taxon>Eukaryota</taxon>
        <taxon>Fungi</taxon>
        <taxon>Dikarya</taxon>
        <taxon>Ascomycota</taxon>
        <taxon>Pezizomycotina</taxon>
        <taxon>Leotiomycetes</taxon>
        <taxon>Helotiales</taxon>
        <taxon>Lachnaceae</taxon>
        <taxon>Lachnellula</taxon>
    </lineage>
</organism>
<keyword evidence="3" id="KW-0808">Transferase</keyword>
<proteinExistence type="predicted"/>
<feature type="domain" description="Orange" evidence="5">
    <location>
        <begin position="1"/>
        <end position="16"/>
    </location>
</feature>
<evidence type="ECO:0000256" key="3">
    <source>
        <dbReference type="ARBA" id="ARBA00022679"/>
    </source>
</evidence>
<gene>
    <name evidence="6" type="primary">TMT1_0</name>
    <name evidence="6" type="ORF">LSUE1_G009385</name>
</gene>
<dbReference type="GO" id="GO:0008757">
    <property type="term" value="F:S-adenosylmethionine-dependent methyltransferase activity"/>
    <property type="evidence" value="ECO:0007669"/>
    <property type="project" value="InterPro"/>
</dbReference>
<sequence length="110" mass="12378">MPDQPTDARARLLSHFTNVDTAQHPSKWDELWKDDFLPWDKGFPNPALVDLLDERQGLFSPPPVRRKRKALVPGCGKGYDVLLLAAHGYDAYGLEYSTKALESARIVEGE</sequence>
<evidence type="ECO:0000313" key="6">
    <source>
        <dbReference type="EMBL" id="TVY52571.1"/>
    </source>
</evidence>
<keyword evidence="2 6" id="KW-0489">Methyltransferase</keyword>
<name>A0A8T9BW69_9HELO</name>
<keyword evidence="4" id="KW-0949">S-adenosyl-L-methionine</keyword>
<comment type="caution">
    <text evidence="6">The sequence shown here is derived from an EMBL/GenBank/DDBJ whole genome shotgun (WGS) entry which is preliminary data.</text>
</comment>
<dbReference type="PROSITE" id="PS51054">
    <property type="entry name" value="ORANGE"/>
    <property type="match status" value="1"/>
</dbReference>
<accession>A0A8T9BW69</accession>
<dbReference type="GO" id="GO:0006355">
    <property type="term" value="P:regulation of DNA-templated transcription"/>
    <property type="evidence" value="ECO:0007669"/>
    <property type="project" value="InterPro"/>
</dbReference>